<dbReference type="EMBL" id="FUKI01000002">
    <property type="protein sequence ID" value="SJM89209.1"/>
    <property type="molecule type" value="Genomic_DNA"/>
</dbReference>
<evidence type="ECO:0000313" key="2">
    <source>
        <dbReference type="Proteomes" id="UP000195667"/>
    </source>
</evidence>
<reference evidence="2" key="1">
    <citation type="submission" date="2017-02" db="EMBL/GenBank/DDBJ databases">
        <authorList>
            <person name="Daims H."/>
        </authorList>
    </citation>
    <scope>NUCLEOTIDE SEQUENCE [LARGE SCALE GENOMIC DNA]</scope>
</reference>
<evidence type="ECO:0000313" key="1">
    <source>
        <dbReference type="EMBL" id="SJM89209.1"/>
    </source>
</evidence>
<accession>A0A1R4H045</accession>
<proteinExistence type="predicted"/>
<protein>
    <submittedName>
        <fullName evidence="1">Uncharacterized protein</fullName>
    </submittedName>
</protein>
<name>A0A1R4H045_9GAMM</name>
<dbReference type="AlphaFoldDB" id="A0A1R4H045"/>
<sequence>MHHIFCLTEDVFLIYKPIILQLNVKKITDFNAILPYYIPIFIEKIFAW</sequence>
<keyword evidence="2" id="KW-1185">Reference proteome</keyword>
<gene>
    <name evidence="1" type="ORF">CRENPOLYSF1_100072</name>
</gene>
<organism evidence="1 2">
    <name type="scientific">Crenothrix polyspora</name>
    <dbReference type="NCBI Taxonomy" id="360316"/>
    <lineage>
        <taxon>Bacteria</taxon>
        <taxon>Pseudomonadati</taxon>
        <taxon>Pseudomonadota</taxon>
        <taxon>Gammaproteobacteria</taxon>
        <taxon>Methylococcales</taxon>
        <taxon>Crenotrichaceae</taxon>
        <taxon>Crenothrix</taxon>
    </lineage>
</organism>
<dbReference type="Proteomes" id="UP000195667">
    <property type="component" value="Unassembled WGS sequence"/>
</dbReference>